<keyword evidence="3" id="KW-1185">Reference proteome</keyword>
<dbReference type="InterPro" id="IPR005197">
    <property type="entry name" value="Glyco_hydro_71"/>
</dbReference>
<dbReference type="Gene3D" id="3.20.20.80">
    <property type="entry name" value="Glycosidases"/>
    <property type="match status" value="1"/>
</dbReference>
<dbReference type="AlphaFoldDB" id="A0A6G1J1P3"/>
<evidence type="ECO:0000313" key="2">
    <source>
        <dbReference type="EMBL" id="KAF2684069.1"/>
    </source>
</evidence>
<dbReference type="CDD" id="cd11577">
    <property type="entry name" value="GH71"/>
    <property type="match status" value="1"/>
</dbReference>
<reference evidence="2" key="1">
    <citation type="journal article" date="2020" name="Stud. Mycol.">
        <title>101 Dothideomycetes genomes: a test case for predicting lifestyles and emergence of pathogens.</title>
        <authorList>
            <person name="Haridas S."/>
            <person name="Albert R."/>
            <person name="Binder M."/>
            <person name="Bloem J."/>
            <person name="Labutti K."/>
            <person name="Salamov A."/>
            <person name="Andreopoulos B."/>
            <person name="Baker S."/>
            <person name="Barry K."/>
            <person name="Bills G."/>
            <person name="Bluhm B."/>
            <person name="Cannon C."/>
            <person name="Castanera R."/>
            <person name="Culley D."/>
            <person name="Daum C."/>
            <person name="Ezra D."/>
            <person name="Gonzalez J."/>
            <person name="Henrissat B."/>
            <person name="Kuo A."/>
            <person name="Liang C."/>
            <person name="Lipzen A."/>
            <person name="Lutzoni F."/>
            <person name="Magnuson J."/>
            <person name="Mondo S."/>
            <person name="Nolan M."/>
            <person name="Ohm R."/>
            <person name="Pangilinan J."/>
            <person name="Park H.-J."/>
            <person name="Ramirez L."/>
            <person name="Alfaro M."/>
            <person name="Sun H."/>
            <person name="Tritt A."/>
            <person name="Yoshinaga Y."/>
            <person name="Zwiers L.-H."/>
            <person name="Turgeon B."/>
            <person name="Goodwin S."/>
            <person name="Spatafora J."/>
            <person name="Crous P."/>
            <person name="Grigoriev I."/>
        </authorList>
    </citation>
    <scope>NUCLEOTIDE SEQUENCE</scope>
    <source>
        <strain evidence="2">CBS 122367</strain>
    </source>
</reference>
<feature type="chain" id="PRO_5026057524" evidence="1">
    <location>
        <begin position="20"/>
        <end position="429"/>
    </location>
</feature>
<dbReference type="GO" id="GO:0051118">
    <property type="term" value="F:glucan endo-1,3-alpha-glucosidase activity"/>
    <property type="evidence" value="ECO:0007669"/>
    <property type="project" value="InterPro"/>
</dbReference>
<accession>A0A6G1J1P3</accession>
<dbReference type="Proteomes" id="UP000799291">
    <property type="component" value="Unassembled WGS sequence"/>
</dbReference>
<name>A0A6G1J1P3_9PLEO</name>
<gene>
    <name evidence="2" type="ORF">K458DRAFT_36999</name>
</gene>
<sequence>MRSFPSWLSLGLLAVGSNAAPYQSFDKRQDAGKLVFAHFMIGTQASRTSAADYDADMQKAKAAGIDAFALNIAKDSYTTDQLNYAYESAGNNGMKVFMSFDYNEADIYFGAGDVDVVAQYIKDFAGKEGQLKVDNKVFVSSFNGDDTDTHRLDPQAIRTAAGMDLFLVPNFHAGRNTDISGVDGVFNWMAWDSNGANRAPTAGANVTTSDADASYTSWLGDKAYLAPVSPWFFTNYPSKAWTFPGDLLWYRRWNEVLALAPRFIEIITWNDYGESHYLAPADDDHDTTAQAWTNGMPHDGWLEMAQPYIAAFKAGAKEPTITQDKLVYWYRPSLKAGCSFDGIDTIQDAVFVVALLTKAGKLTIKSGDNVQEVDAPAGASAHQVAMGTGKPTFILTGGAVELSGEGGLEIAGSCSGAVNLNAFVGVVSG</sequence>
<evidence type="ECO:0000256" key="1">
    <source>
        <dbReference type="SAM" id="SignalP"/>
    </source>
</evidence>
<evidence type="ECO:0000313" key="3">
    <source>
        <dbReference type="Proteomes" id="UP000799291"/>
    </source>
</evidence>
<proteinExistence type="predicted"/>
<dbReference type="EMBL" id="MU005582">
    <property type="protein sequence ID" value="KAF2684069.1"/>
    <property type="molecule type" value="Genomic_DNA"/>
</dbReference>
<feature type="signal peptide" evidence="1">
    <location>
        <begin position="1"/>
        <end position="19"/>
    </location>
</feature>
<organism evidence="2 3">
    <name type="scientific">Lentithecium fluviatile CBS 122367</name>
    <dbReference type="NCBI Taxonomy" id="1168545"/>
    <lineage>
        <taxon>Eukaryota</taxon>
        <taxon>Fungi</taxon>
        <taxon>Dikarya</taxon>
        <taxon>Ascomycota</taxon>
        <taxon>Pezizomycotina</taxon>
        <taxon>Dothideomycetes</taxon>
        <taxon>Pleosporomycetidae</taxon>
        <taxon>Pleosporales</taxon>
        <taxon>Massarineae</taxon>
        <taxon>Lentitheciaceae</taxon>
        <taxon>Lentithecium</taxon>
    </lineage>
</organism>
<keyword evidence="2" id="KW-0378">Hydrolase</keyword>
<dbReference type="Pfam" id="PF03659">
    <property type="entry name" value="Glyco_hydro_71"/>
    <property type="match status" value="1"/>
</dbReference>
<keyword evidence="1" id="KW-0732">Signal</keyword>
<dbReference type="OrthoDB" id="3257981at2759"/>
<protein>
    <submittedName>
        <fullName evidence="2">Glycoside hydrolase family 71 protein</fullName>
    </submittedName>
</protein>